<dbReference type="GeneID" id="13883907"/>
<name>H2B0V7_KAZAF</name>
<accession>H2B0V7</accession>
<dbReference type="AlphaFoldDB" id="H2B0V7"/>
<dbReference type="KEGG" id="kaf:KAFR_0J01930"/>
<feature type="transmembrane region" description="Helical" evidence="1">
    <location>
        <begin position="32"/>
        <end position="53"/>
    </location>
</feature>
<organism evidence="2 3">
    <name type="scientific">Kazachstania africana (strain ATCC 22294 / BCRC 22015 / CBS 2517 / CECT 1963 / NBRC 1671 / NRRL Y-8276)</name>
    <name type="common">Yeast</name>
    <name type="synonym">Kluyveromyces africanus</name>
    <dbReference type="NCBI Taxonomy" id="1071382"/>
    <lineage>
        <taxon>Eukaryota</taxon>
        <taxon>Fungi</taxon>
        <taxon>Dikarya</taxon>
        <taxon>Ascomycota</taxon>
        <taxon>Saccharomycotina</taxon>
        <taxon>Saccharomycetes</taxon>
        <taxon>Saccharomycetales</taxon>
        <taxon>Saccharomycetaceae</taxon>
        <taxon>Kazachstania</taxon>
    </lineage>
</organism>
<dbReference type="InParanoid" id="H2B0V7"/>
<protein>
    <submittedName>
        <fullName evidence="2">Uncharacterized protein</fullName>
    </submittedName>
</protein>
<dbReference type="HOGENOM" id="CLU_2085182_0_0_1"/>
<evidence type="ECO:0000313" key="2">
    <source>
        <dbReference type="EMBL" id="CCF60257.1"/>
    </source>
</evidence>
<evidence type="ECO:0000313" key="3">
    <source>
        <dbReference type="Proteomes" id="UP000005220"/>
    </source>
</evidence>
<dbReference type="RefSeq" id="XP_003959392.1">
    <property type="nucleotide sequence ID" value="XM_003959343.1"/>
</dbReference>
<dbReference type="eggNOG" id="ENOG502SCTI">
    <property type="taxonomic scope" value="Eukaryota"/>
</dbReference>
<dbReference type="OrthoDB" id="4050479at2759"/>
<reference evidence="2 3" key="1">
    <citation type="journal article" date="2011" name="Proc. Natl. Acad. Sci. U.S.A.">
        <title>Evolutionary erosion of yeast sex chromosomes by mating-type switching accidents.</title>
        <authorList>
            <person name="Gordon J.L."/>
            <person name="Armisen D."/>
            <person name="Proux-Wera E."/>
            <person name="Oheigeartaigh S.S."/>
            <person name="Byrne K.P."/>
            <person name="Wolfe K.H."/>
        </authorList>
    </citation>
    <scope>NUCLEOTIDE SEQUENCE [LARGE SCALE GENOMIC DNA]</scope>
    <source>
        <strain evidence="3">ATCC 22294 / BCRC 22015 / CBS 2517 / CECT 1963 / NBRC 1671 / NRRL Y-8276</strain>
    </source>
</reference>
<proteinExistence type="predicted"/>
<keyword evidence="1" id="KW-0472">Membrane</keyword>
<sequence>MIKLDTPSFALGFTCCLLLSYASPWLAVIVGGILNFIKFTIIMGIVLGAAYVVGMNSNKRNVKLAEKSAEKVNDRASDIGTFKYFDIPVTKLDERKHEKLATFSESLRYENFVNMAK</sequence>
<dbReference type="Proteomes" id="UP000005220">
    <property type="component" value="Chromosome 10"/>
</dbReference>
<keyword evidence="3" id="KW-1185">Reference proteome</keyword>
<evidence type="ECO:0000256" key="1">
    <source>
        <dbReference type="SAM" id="Phobius"/>
    </source>
</evidence>
<gene>
    <name evidence="2" type="primary">KAFR0J01930</name>
    <name evidence="2" type="ORF">KAFR_0J01930</name>
</gene>
<dbReference type="EMBL" id="HE650830">
    <property type="protein sequence ID" value="CCF60257.1"/>
    <property type="molecule type" value="Genomic_DNA"/>
</dbReference>
<dbReference type="FunCoup" id="H2B0V7">
    <property type="interactions" value="20"/>
</dbReference>
<keyword evidence="1" id="KW-1133">Transmembrane helix</keyword>
<keyword evidence="1" id="KW-0812">Transmembrane</keyword>